<dbReference type="SUPFAM" id="SSF53098">
    <property type="entry name" value="Ribonuclease H-like"/>
    <property type="match status" value="1"/>
</dbReference>
<sequence length="962" mass="107361">MSNKTSTSISLTSKDAPNPIDNFAEYLPHLTSALDNLTNHASKLPSKSDLSFHRTLDRKFANDLDSASERILKLTERLLKLVDQSQIQKSNKSNKSGTGKSRNGLSSRRKLEDEDDVLDGYKQGVVGVVDGLLEDADTCLDDLSGQKKKAAIAVKPHLAAKAGEKLPGPFSKQASRLPQNILHAADIPKPQLLFDDVPDNIPTTSPWKPAMTVKAHSMVPLNFVPELDYQLSREEELDPSKEYWRREREIRLRQHPYYYETKHLPYPTSLFINTPPVQPKSFQDTPFTFVDTPEQLNELTEHLKSVKEIAVDLEHHNMRSYFGFTCLIQITTRAGDWVIDSLKLRKELREDKLGNVFTDPSIIKVFHGSDSDIVWLQHDFEIFVVNLFDTYHATVVLGHQKRSLAGLLQTYCNFEADKRYQMADWRIRPLPEGMLHYARSDTHYLLYIYDNLRNALLEQSSRPPTPDPNGNEIIVTTRRNPQQAMRDVLGRSADTALRLFEKDEYNEETGKGSGGWMSQARKWLSKDMLEKEPGWQWRKIHAWRDKLARELDESPIFIMPQDVLKTLALLKGTAPILVKQAVNPARAPLAAKRIDEIAEVIKAAKIEWAATQTEFNRKNEELAEAAKAKKLGIIQQSQKRAEENLIPVPDVWDAITVLSTSQTAPSTSKSASTSKGQPKSTKKSGLFGSTITSNTKSPSSPPSTNVAKSNKLTSSLFGKTLSNSSPADKGRKPRNKRQKELSPGFENVQNSIHGELAPKKIDMVDVGSPVMVKPEQVPYVPPTERITGQTQVQGFSSSSKAPQIEGADQSTSNTAVVDTLPKKMKEEEGIVQVKKARKPKRERNGSSSIPSTASEGKKVKLDTPPIEDVLEKKEEIKVKKVKKPKVKAQDIPEFDYSSVPNLLDQPHSVIDGGKDKKKKKDKKQKDKKGGSINAIEAPTFGARAARDMSGPKGGNKSGTFTG</sequence>
<keyword evidence="2" id="KW-0698">rRNA processing</keyword>
<dbReference type="Pfam" id="PF01612">
    <property type="entry name" value="DNA_pol_A_exo1"/>
    <property type="match status" value="1"/>
</dbReference>
<dbReference type="SMART" id="SM00474">
    <property type="entry name" value="35EXOc"/>
    <property type="match status" value="1"/>
</dbReference>
<dbReference type="GO" id="GO:0071037">
    <property type="term" value="P:nuclear polyadenylation-dependent snRNA catabolic process"/>
    <property type="evidence" value="ECO:0007669"/>
    <property type="project" value="TreeGrafter"/>
</dbReference>
<evidence type="ECO:0000256" key="5">
    <source>
        <dbReference type="ARBA" id="ARBA00022835"/>
    </source>
</evidence>
<evidence type="ECO:0000313" key="11">
    <source>
        <dbReference type="EMBL" id="OCF53674.1"/>
    </source>
</evidence>
<evidence type="ECO:0000256" key="9">
    <source>
        <dbReference type="SAM" id="MobiDB-lite"/>
    </source>
</evidence>
<dbReference type="Gene3D" id="1.10.150.80">
    <property type="entry name" value="HRDC domain"/>
    <property type="match status" value="1"/>
</dbReference>
<gene>
    <name evidence="11" type="ORF">I206_00980</name>
    <name evidence="12" type="ORF">I206_100345</name>
</gene>
<keyword evidence="4" id="KW-0378">Hydrolase</keyword>
<dbReference type="GO" id="GO:0005730">
    <property type="term" value="C:nucleolus"/>
    <property type="evidence" value="ECO:0007669"/>
    <property type="project" value="TreeGrafter"/>
</dbReference>
<evidence type="ECO:0000256" key="1">
    <source>
        <dbReference type="ARBA" id="ARBA00004123"/>
    </source>
</evidence>
<dbReference type="InterPro" id="IPR036397">
    <property type="entry name" value="RNaseH_sf"/>
</dbReference>
<reference evidence="12" key="4">
    <citation type="submission" date="2024-02" db="EMBL/GenBank/DDBJ databases">
        <title>Comparative genomics of Cryptococcus and Kwoniella reveals pathogenesis evolution and contrasting modes of karyotype evolution via chromosome fusion or intercentromeric recombination.</title>
        <authorList>
            <person name="Coelho M.A."/>
            <person name="David-Palma M."/>
            <person name="Shea T."/>
            <person name="Bowers K."/>
            <person name="McGinley-Smith S."/>
            <person name="Mohammad A.W."/>
            <person name="Gnirke A."/>
            <person name="Yurkov A.M."/>
            <person name="Nowrousian M."/>
            <person name="Sun S."/>
            <person name="Cuomo C.A."/>
            <person name="Heitman J."/>
        </authorList>
    </citation>
    <scope>NUCLEOTIDE SEQUENCE</scope>
    <source>
        <strain evidence="12">CBS 10737</strain>
    </source>
</reference>
<dbReference type="Pfam" id="PF08066">
    <property type="entry name" value="PMC2NT"/>
    <property type="match status" value="1"/>
</dbReference>
<evidence type="ECO:0000256" key="8">
    <source>
        <dbReference type="ARBA" id="ARBA00043957"/>
    </source>
</evidence>
<feature type="compositionally biased region" description="Low complexity" evidence="9">
    <location>
        <begin position="662"/>
        <end position="675"/>
    </location>
</feature>
<dbReference type="GO" id="GO:0000175">
    <property type="term" value="F:3'-5'-RNA exonuclease activity"/>
    <property type="evidence" value="ECO:0007669"/>
    <property type="project" value="InterPro"/>
</dbReference>
<dbReference type="OrthoDB" id="2250022at2759"/>
<dbReference type="PANTHER" id="PTHR12124">
    <property type="entry name" value="POLYMYOSITIS/SCLERODERMA AUTOANTIGEN-RELATED"/>
    <property type="match status" value="1"/>
</dbReference>
<reference evidence="12" key="2">
    <citation type="submission" date="2013-07" db="EMBL/GenBank/DDBJ databases">
        <authorList>
            <consortium name="The Broad Institute Genome Sequencing Platform"/>
            <person name="Cuomo C."/>
            <person name="Litvintseva A."/>
            <person name="Chen Y."/>
            <person name="Heitman J."/>
            <person name="Sun S."/>
            <person name="Springer D."/>
            <person name="Dromer F."/>
            <person name="Young S.K."/>
            <person name="Zeng Q."/>
            <person name="Gargeya S."/>
            <person name="Fitzgerald M."/>
            <person name="Abouelleil A."/>
            <person name="Alvarado L."/>
            <person name="Berlin A.M."/>
            <person name="Chapman S.B."/>
            <person name="Dewar J."/>
            <person name="Goldberg J."/>
            <person name="Griggs A."/>
            <person name="Gujja S."/>
            <person name="Hansen M."/>
            <person name="Howarth C."/>
            <person name="Imamovic A."/>
            <person name="Larimer J."/>
            <person name="McCowan C."/>
            <person name="Murphy C."/>
            <person name="Pearson M."/>
            <person name="Priest M."/>
            <person name="Roberts A."/>
            <person name="Saif S."/>
            <person name="Shea T."/>
            <person name="Sykes S."/>
            <person name="Wortman J."/>
            <person name="Nusbaum C."/>
            <person name="Birren B."/>
        </authorList>
    </citation>
    <scope>NUCLEOTIDE SEQUENCE</scope>
    <source>
        <strain evidence="12">CBS 10737</strain>
    </source>
</reference>
<feature type="region of interest" description="Disordered" evidence="9">
    <location>
        <begin position="787"/>
        <end position="962"/>
    </location>
</feature>
<comment type="similarity">
    <text evidence="8">Belongs to the exosome component 10/RRP6 family.</text>
</comment>
<feature type="compositionally biased region" description="Low complexity" evidence="9">
    <location>
        <begin position="87"/>
        <end position="104"/>
    </location>
</feature>
<dbReference type="Gene3D" id="3.30.420.10">
    <property type="entry name" value="Ribonuclease H-like superfamily/Ribonuclease H"/>
    <property type="match status" value="1"/>
</dbReference>
<keyword evidence="13" id="KW-1185">Reference proteome</keyword>
<keyword evidence="3" id="KW-0540">Nuclease</keyword>
<dbReference type="InterPro" id="IPR012337">
    <property type="entry name" value="RNaseH-like_sf"/>
</dbReference>
<dbReference type="EMBL" id="KI894007">
    <property type="protein sequence ID" value="OCF53674.1"/>
    <property type="molecule type" value="Genomic_DNA"/>
</dbReference>
<dbReference type="FunFam" id="3.30.420.10:FF:000059">
    <property type="entry name" value="Exosome complex exonuclease Rrp6"/>
    <property type="match status" value="1"/>
</dbReference>
<keyword evidence="6" id="KW-0269">Exonuclease</keyword>
<dbReference type="GeneID" id="30169349"/>
<dbReference type="InterPro" id="IPR049559">
    <property type="entry name" value="Rrp6p-like_exo"/>
</dbReference>
<reference evidence="11" key="1">
    <citation type="submission" date="2013-07" db="EMBL/GenBank/DDBJ databases">
        <title>The Genome Sequence of Cryptococcus pinus CBS10737.</title>
        <authorList>
            <consortium name="The Broad Institute Genome Sequencing Platform"/>
            <person name="Cuomo C."/>
            <person name="Litvintseva A."/>
            <person name="Chen Y."/>
            <person name="Heitman J."/>
            <person name="Sun S."/>
            <person name="Springer D."/>
            <person name="Dromer F."/>
            <person name="Young S.K."/>
            <person name="Zeng Q."/>
            <person name="Gargeya S."/>
            <person name="Fitzgerald M."/>
            <person name="Abouelleil A."/>
            <person name="Alvarado L."/>
            <person name="Berlin A.M."/>
            <person name="Chapman S.B."/>
            <person name="Dewar J."/>
            <person name="Goldberg J."/>
            <person name="Griggs A."/>
            <person name="Gujja S."/>
            <person name="Hansen M."/>
            <person name="Howarth C."/>
            <person name="Imamovic A."/>
            <person name="Larimer J."/>
            <person name="McCowan C."/>
            <person name="Murphy C."/>
            <person name="Pearson M."/>
            <person name="Priest M."/>
            <person name="Roberts A."/>
            <person name="Saif S."/>
            <person name="Shea T."/>
            <person name="Sykes S."/>
            <person name="Wortman J."/>
            <person name="Nusbaum C."/>
            <person name="Birren B."/>
        </authorList>
    </citation>
    <scope>NUCLEOTIDE SEQUENCE [LARGE SCALE GENOMIC DNA]</scope>
    <source>
        <strain evidence="11">CBS 10737</strain>
    </source>
</reference>
<evidence type="ECO:0000256" key="3">
    <source>
        <dbReference type="ARBA" id="ARBA00022722"/>
    </source>
</evidence>
<keyword evidence="5" id="KW-0271">Exosome</keyword>
<feature type="compositionally biased region" description="Basic and acidic residues" evidence="9">
    <location>
        <begin position="869"/>
        <end position="878"/>
    </location>
</feature>
<keyword evidence="7" id="KW-0539">Nucleus</keyword>
<dbReference type="InterPro" id="IPR044876">
    <property type="entry name" value="HRDC_dom_sf"/>
</dbReference>
<dbReference type="InterPro" id="IPR045092">
    <property type="entry name" value="Rrp6-like"/>
</dbReference>
<dbReference type="GO" id="GO:0000166">
    <property type="term" value="F:nucleotide binding"/>
    <property type="evidence" value="ECO:0007669"/>
    <property type="project" value="InterPro"/>
</dbReference>
<dbReference type="GO" id="GO:0071038">
    <property type="term" value="P:TRAMP-dependent tRNA surveillance pathway"/>
    <property type="evidence" value="ECO:0007669"/>
    <property type="project" value="TreeGrafter"/>
</dbReference>
<dbReference type="PANTHER" id="PTHR12124:SF47">
    <property type="entry name" value="EXOSOME COMPONENT 10"/>
    <property type="match status" value="1"/>
</dbReference>
<protein>
    <recommendedName>
        <fullName evidence="10">3'-5' exonuclease domain-containing protein</fullName>
    </recommendedName>
</protein>
<dbReference type="InterPro" id="IPR002562">
    <property type="entry name" value="3'-5'_exonuclease_dom"/>
</dbReference>
<dbReference type="GO" id="GO:0071039">
    <property type="term" value="P:nuclear polyadenylation-dependent CUT catabolic process"/>
    <property type="evidence" value="ECO:0007669"/>
    <property type="project" value="TreeGrafter"/>
</dbReference>
<feature type="region of interest" description="Disordered" evidence="9">
    <location>
        <begin position="87"/>
        <end position="111"/>
    </location>
</feature>
<proteinExistence type="inferred from homology"/>
<name>A0A1B9IE24_9TREE</name>
<evidence type="ECO:0000313" key="12">
    <source>
        <dbReference type="EMBL" id="WWC66443.1"/>
    </source>
</evidence>
<dbReference type="AlphaFoldDB" id="A0A1B9IE24"/>
<feature type="domain" description="3'-5' exonuclease" evidence="10">
    <location>
        <begin position="287"/>
        <end position="457"/>
    </location>
</feature>
<organism evidence="11">
    <name type="scientific">Kwoniella pini CBS 10737</name>
    <dbReference type="NCBI Taxonomy" id="1296096"/>
    <lineage>
        <taxon>Eukaryota</taxon>
        <taxon>Fungi</taxon>
        <taxon>Dikarya</taxon>
        <taxon>Basidiomycota</taxon>
        <taxon>Agaricomycotina</taxon>
        <taxon>Tremellomycetes</taxon>
        <taxon>Tremellales</taxon>
        <taxon>Cryptococcaceae</taxon>
        <taxon>Kwoniella</taxon>
    </lineage>
</organism>
<dbReference type="GO" id="GO:0003727">
    <property type="term" value="F:single-stranded RNA binding"/>
    <property type="evidence" value="ECO:0007669"/>
    <property type="project" value="TreeGrafter"/>
</dbReference>
<dbReference type="InterPro" id="IPR002121">
    <property type="entry name" value="HRDC_dom"/>
</dbReference>
<dbReference type="CDD" id="cd06147">
    <property type="entry name" value="Rrp6p_like_exo"/>
    <property type="match status" value="1"/>
</dbReference>
<dbReference type="GO" id="GO:0071035">
    <property type="term" value="P:nuclear polyadenylation-dependent rRNA catabolic process"/>
    <property type="evidence" value="ECO:0007669"/>
    <property type="project" value="TreeGrafter"/>
</dbReference>
<evidence type="ECO:0000313" key="13">
    <source>
        <dbReference type="Proteomes" id="UP000094020"/>
    </source>
</evidence>
<evidence type="ECO:0000256" key="2">
    <source>
        <dbReference type="ARBA" id="ARBA00022552"/>
    </source>
</evidence>
<feature type="compositionally biased region" description="Polar residues" evidence="9">
    <location>
        <begin position="845"/>
        <end position="854"/>
    </location>
</feature>
<dbReference type="Proteomes" id="UP000094020">
    <property type="component" value="Chromosome 1"/>
</dbReference>
<evidence type="ECO:0000256" key="4">
    <source>
        <dbReference type="ARBA" id="ARBA00022801"/>
    </source>
</evidence>
<dbReference type="GO" id="GO:0000176">
    <property type="term" value="C:nuclear exosome (RNase complex)"/>
    <property type="evidence" value="ECO:0007669"/>
    <property type="project" value="InterPro"/>
</dbReference>
<evidence type="ECO:0000256" key="7">
    <source>
        <dbReference type="ARBA" id="ARBA00023242"/>
    </source>
</evidence>
<dbReference type="GO" id="GO:0000467">
    <property type="term" value="P:exonucleolytic trimming to generate mature 3'-end of 5.8S rRNA from tricistronic rRNA transcript (SSU-rRNA, 5.8S rRNA, LSU-rRNA)"/>
    <property type="evidence" value="ECO:0007669"/>
    <property type="project" value="InterPro"/>
</dbReference>
<accession>A0A1B9IE24</accession>
<feature type="compositionally biased region" description="Polar residues" evidence="9">
    <location>
        <begin position="787"/>
        <end position="801"/>
    </location>
</feature>
<feature type="region of interest" description="Disordered" evidence="9">
    <location>
        <begin position="662"/>
        <end position="756"/>
    </location>
</feature>
<dbReference type="EMBL" id="CP144519">
    <property type="protein sequence ID" value="WWC66443.1"/>
    <property type="molecule type" value="Genomic_DNA"/>
</dbReference>
<dbReference type="STRING" id="1296096.A0A1B9IE24"/>
<evidence type="ECO:0000259" key="10">
    <source>
        <dbReference type="SMART" id="SM00474"/>
    </source>
</evidence>
<dbReference type="Pfam" id="PF00570">
    <property type="entry name" value="HRDC"/>
    <property type="match status" value="1"/>
</dbReference>
<dbReference type="GO" id="GO:0071044">
    <property type="term" value="P:histone mRNA catabolic process"/>
    <property type="evidence" value="ECO:0007669"/>
    <property type="project" value="TreeGrafter"/>
</dbReference>
<reference evidence="11" key="3">
    <citation type="submission" date="2016-07" db="EMBL/GenBank/DDBJ databases">
        <title>Evolution of pathogenesis and genome organization in the Tremellales.</title>
        <authorList>
            <person name="Cuomo C."/>
            <person name="Litvintseva A."/>
            <person name="Heitman J."/>
            <person name="Chen Y."/>
            <person name="Sun S."/>
            <person name="Springer D."/>
            <person name="Dromer F."/>
            <person name="Young S."/>
            <person name="Zeng Q."/>
            <person name="Chapman S."/>
            <person name="Gujja S."/>
            <person name="Saif S."/>
            <person name="Birren B."/>
        </authorList>
    </citation>
    <scope>NUCLEOTIDE SEQUENCE</scope>
    <source>
        <strain evidence="11">CBS 10737</strain>
    </source>
</reference>
<dbReference type="InterPro" id="IPR010997">
    <property type="entry name" value="HRDC-like_sf"/>
</dbReference>
<dbReference type="GO" id="GO:0071036">
    <property type="term" value="P:nuclear polyadenylation-dependent snoRNA catabolic process"/>
    <property type="evidence" value="ECO:0007669"/>
    <property type="project" value="TreeGrafter"/>
</dbReference>
<dbReference type="GO" id="GO:0071040">
    <property type="term" value="P:nuclear polyadenylation-dependent antisense transcript catabolic process"/>
    <property type="evidence" value="ECO:0007669"/>
    <property type="project" value="TreeGrafter"/>
</dbReference>
<feature type="compositionally biased region" description="Gly residues" evidence="9">
    <location>
        <begin position="951"/>
        <end position="962"/>
    </location>
</feature>
<dbReference type="InterPro" id="IPR012588">
    <property type="entry name" value="Exosome-assoc_fac_Rrp6_N"/>
</dbReference>
<feature type="compositionally biased region" description="Polar residues" evidence="9">
    <location>
        <begin position="705"/>
        <end position="726"/>
    </location>
</feature>
<feature type="compositionally biased region" description="Low complexity" evidence="9">
    <location>
        <begin position="689"/>
        <end position="704"/>
    </location>
</feature>
<evidence type="ECO:0000256" key="6">
    <source>
        <dbReference type="ARBA" id="ARBA00022839"/>
    </source>
</evidence>
<dbReference type="RefSeq" id="XP_019014893.1">
    <property type="nucleotide sequence ID" value="XM_019152755.1"/>
</dbReference>
<dbReference type="SUPFAM" id="SSF47819">
    <property type="entry name" value="HRDC-like"/>
    <property type="match status" value="1"/>
</dbReference>
<dbReference type="GO" id="GO:0071051">
    <property type="term" value="P:poly(A)-dependent snoRNA 3'-end processing"/>
    <property type="evidence" value="ECO:0007669"/>
    <property type="project" value="TreeGrafter"/>
</dbReference>
<dbReference type="KEGG" id="kpin:30169349"/>
<comment type="subcellular location">
    <subcellularLocation>
        <location evidence="1">Nucleus</location>
    </subcellularLocation>
</comment>